<dbReference type="OrthoDB" id="284473at2759"/>
<reference evidence="2 3" key="1">
    <citation type="submission" date="2013-03" db="EMBL/GenBank/DDBJ databases">
        <title>The Genome Sequence of Cladophialophora yegresii CBS 114405.</title>
        <authorList>
            <consortium name="The Broad Institute Genomics Platform"/>
            <person name="Cuomo C."/>
            <person name="de Hoog S."/>
            <person name="Gorbushina A."/>
            <person name="Walker B."/>
            <person name="Young S.K."/>
            <person name="Zeng Q."/>
            <person name="Gargeya S."/>
            <person name="Fitzgerald M."/>
            <person name="Haas B."/>
            <person name="Abouelleil A."/>
            <person name="Allen A.W."/>
            <person name="Alvarado L."/>
            <person name="Arachchi H.M."/>
            <person name="Berlin A.M."/>
            <person name="Chapman S.B."/>
            <person name="Gainer-Dewar J."/>
            <person name="Goldberg J."/>
            <person name="Griggs A."/>
            <person name="Gujja S."/>
            <person name="Hansen M."/>
            <person name="Howarth C."/>
            <person name="Imamovic A."/>
            <person name="Ireland A."/>
            <person name="Larimer J."/>
            <person name="McCowan C."/>
            <person name="Murphy C."/>
            <person name="Pearson M."/>
            <person name="Poon T.W."/>
            <person name="Priest M."/>
            <person name="Roberts A."/>
            <person name="Saif S."/>
            <person name="Shea T."/>
            <person name="Sisk P."/>
            <person name="Sykes S."/>
            <person name="Wortman J."/>
            <person name="Nusbaum C."/>
            <person name="Birren B."/>
        </authorList>
    </citation>
    <scope>NUCLEOTIDE SEQUENCE [LARGE SCALE GENOMIC DNA]</scope>
    <source>
        <strain evidence="2 3">CBS 114405</strain>
    </source>
</reference>
<dbReference type="GO" id="GO:0033925">
    <property type="term" value="F:mannosyl-glycoprotein endo-beta-N-acetylglucosaminidase activity"/>
    <property type="evidence" value="ECO:0007669"/>
    <property type="project" value="InterPro"/>
</dbReference>
<dbReference type="VEuPathDB" id="FungiDB:A1O7_08303"/>
<proteinExistence type="predicted"/>
<dbReference type="Proteomes" id="UP000019473">
    <property type="component" value="Unassembled WGS sequence"/>
</dbReference>
<evidence type="ECO:0000313" key="3">
    <source>
        <dbReference type="Proteomes" id="UP000019473"/>
    </source>
</evidence>
<dbReference type="InterPro" id="IPR005201">
    <property type="entry name" value="TIM_ENGase"/>
</dbReference>
<dbReference type="AlphaFoldDB" id="W9VTB1"/>
<dbReference type="RefSeq" id="XP_007760486.1">
    <property type="nucleotide sequence ID" value="XM_007762296.1"/>
</dbReference>
<feature type="domain" description="Cytosolic endo-beta-N-acetylglucosaminidase TIM barrel" evidence="1">
    <location>
        <begin position="1"/>
        <end position="51"/>
    </location>
</feature>
<organism evidence="2 3">
    <name type="scientific">Cladophialophora yegresii CBS 114405</name>
    <dbReference type="NCBI Taxonomy" id="1182544"/>
    <lineage>
        <taxon>Eukaryota</taxon>
        <taxon>Fungi</taxon>
        <taxon>Dikarya</taxon>
        <taxon>Ascomycota</taxon>
        <taxon>Pezizomycotina</taxon>
        <taxon>Eurotiomycetes</taxon>
        <taxon>Chaetothyriomycetidae</taxon>
        <taxon>Chaetothyriales</taxon>
        <taxon>Herpotrichiellaceae</taxon>
        <taxon>Cladophialophora</taxon>
    </lineage>
</organism>
<name>W9VTB1_9EURO</name>
<keyword evidence="3" id="KW-1185">Reference proteome</keyword>
<dbReference type="HOGENOM" id="CLU_2637877_0_0_1"/>
<protein>
    <recommendedName>
        <fullName evidence="1">Cytosolic endo-beta-N-acetylglucosaminidase TIM barrel domain-containing protein</fullName>
    </recommendedName>
</protein>
<dbReference type="Gene3D" id="3.20.20.80">
    <property type="entry name" value="Glycosidases"/>
    <property type="match status" value="1"/>
</dbReference>
<dbReference type="GO" id="GO:0005737">
    <property type="term" value="C:cytoplasm"/>
    <property type="evidence" value="ECO:0007669"/>
    <property type="project" value="InterPro"/>
</dbReference>
<dbReference type="Pfam" id="PF03644">
    <property type="entry name" value="Glyco_hydro_85"/>
    <property type="match status" value="1"/>
</dbReference>
<sequence>MASCYGFDGWLLNVEAKTYGLDKETWRDGEAMDEFIRKLKEGLVNHGVPNEGSMVADYEVQTDESVMIAGNTALQAA</sequence>
<accession>W9VTB1</accession>
<gene>
    <name evidence="2" type="ORF">A1O7_08303</name>
</gene>
<dbReference type="EMBL" id="AMGW01000006">
    <property type="protein sequence ID" value="EXJ55376.1"/>
    <property type="molecule type" value="Genomic_DNA"/>
</dbReference>
<evidence type="ECO:0000259" key="1">
    <source>
        <dbReference type="Pfam" id="PF03644"/>
    </source>
</evidence>
<dbReference type="GeneID" id="19182871"/>
<evidence type="ECO:0000313" key="2">
    <source>
        <dbReference type="EMBL" id="EXJ55376.1"/>
    </source>
</evidence>
<comment type="caution">
    <text evidence="2">The sequence shown here is derived from an EMBL/GenBank/DDBJ whole genome shotgun (WGS) entry which is preliminary data.</text>
</comment>